<dbReference type="GO" id="GO:1990698">
    <property type="term" value="F:palmitoleoyltransferase activity"/>
    <property type="evidence" value="ECO:0007669"/>
    <property type="project" value="UniProtKB-EC"/>
</dbReference>
<evidence type="ECO:0000256" key="2">
    <source>
        <dbReference type="ARBA" id="ARBA00022679"/>
    </source>
</evidence>
<evidence type="ECO:0000256" key="10">
    <source>
        <dbReference type="ARBA" id="ARBA00040371"/>
    </source>
</evidence>
<gene>
    <name evidence="13" type="ORF">DSTB1V02_LOCUS1448</name>
</gene>
<dbReference type="AlphaFoldDB" id="A0A7R8X0I8"/>
<evidence type="ECO:0000256" key="5">
    <source>
        <dbReference type="ARBA" id="ARBA00022989"/>
    </source>
</evidence>
<evidence type="ECO:0000313" key="14">
    <source>
        <dbReference type="Proteomes" id="UP000677054"/>
    </source>
</evidence>
<keyword evidence="5 12" id="KW-1133">Transmembrane helix</keyword>
<evidence type="ECO:0000256" key="4">
    <source>
        <dbReference type="ARBA" id="ARBA00022692"/>
    </source>
</evidence>
<sequence>MDEDEYVESEWPDDSQATYDFQNFPSYSDEDGQYGDEDFSILDIAIHCVLPTARDALFHFGQVLIYCFLFRFSTQILTLPGAAVHFFSSSLGLILLWNFFEVQVIYFIIVATVAYVCLFVSSRFKRESSGIICASICIPLVVYCELKLAEPSDWHMIRGAQMLLLMKVISVGFDLDSGKISSFLNPLEFMGYIFHVGSAIFGPWISYEDYCKTLHRPPFNFSWVVKILKSSVLAFTFLSISTCWSEVFGWYFTWRWALAYRDALSFRASHYFVSYMSEASVVASGVGADKSGSWNAVTVTRPRYIEFPRSLVEVVVHWNVPMHQWLKTYVFKTTRRYGRLIAILITYAASSMLHGLNFQIWAVLLSLGFYTYIEYMLRLKLASIYGAPILANPNAKEATDAYKWWHPWILAINCGFMLLNVAHLAYLGLIDRAQGEGFNLEESSGLANTLTKWASLDFLSHWYALVMYGFYALI</sequence>
<accession>A0A7R8X0I8</accession>
<comment type="similarity">
    <text evidence="8">Belongs to the membrane-bound acyltransferase family. Porcupine subfamily.</text>
</comment>
<dbReference type="EMBL" id="CAJPEV010000137">
    <property type="protein sequence ID" value="CAG0881195.1"/>
    <property type="molecule type" value="Genomic_DNA"/>
</dbReference>
<evidence type="ECO:0000313" key="13">
    <source>
        <dbReference type="EMBL" id="CAD7241458.1"/>
    </source>
</evidence>
<evidence type="ECO:0000256" key="6">
    <source>
        <dbReference type="ARBA" id="ARBA00023136"/>
    </source>
</evidence>
<dbReference type="InterPro" id="IPR049941">
    <property type="entry name" value="LPLAT_7/PORCN-like"/>
</dbReference>
<dbReference type="GO" id="GO:0017147">
    <property type="term" value="F:Wnt-protein binding"/>
    <property type="evidence" value="ECO:0007669"/>
    <property type="project" value="TreeGrafter"/>
</dbReference>
<dbReference type="GO" id="GO:0005783">
    <property type="term" value="C:endoplasmic reticulum"/>
    <property type="evidence" value="ECO:0007669"/>
    <property type="project" value="TreeGrafter"/>
</dbReference>
<feature type="transmembrane region" description="Helical" evidence="12">
    <location>
        <begin position="337"/>
        <end position="354"/>
    </location>
</feature>
<dbReference type="Proteomes" id="UP000677054">
    <property type="component" value="Unassembled WGS sequence"/>
</dbReference>
<feature type="transmembrane region" description="Helical" evidence="12">
    <location>
        <begin position="187"/>
        <end position="207"/>
    </location>
</feature>
<name>A0A7R8X0I8_9CRUS</name>
<reference evidence="13" key="1">
    <citation type="submission" date="2020-11" db="EMBL/GenBank/DDBJ databases">
        <authorList>
            <person name="Tran Van P."/>
        </authorList>
    </citation>
    <scope>NUCLEOTIDE SEQUENCE</scope>
</reference>
<evidence type="ECO:0000256" key="12">
    <source>
        <dbReference type="SAM" id="Phobius"/>
    </source>
</evidence>
<comment type="catalytic activity">
    <reaction evidence="11">
        <text>[Wnt protein]-L-serine + (9Z)-hexadecenoyl-CoA = [Wnt protein]-O-(9Z)-hexadecenoyl-L-serine + CoA</text>
        <dbReference type="Rhea" id="RHEA:45336"/>
        <dbReference type="Rhea" id="RHEA-COMP:11170"/>
        <dbReference type="Rhea" id="RHEA-COMP:11171"/>
        <dbReference type="ChEBI" id="CHEBI:29999"/>
        <dbReference type="ChEBI" id="CHEBI:57287"/>
        <dbReference type="ChEBI" id="CHEBI:61540"/>
        <dbReference type="ChEBI" id="CHEBI:85189"/>
        <dbReference type="EC" id="2.3.1.250"/>
    </reaction>
</comment>
<evidence type="ECO:0000256" key="1">
    <source>
        <dbReference type="ARBA" id="ARBA00004141"/>
    </source>
</evidence>
<dbReference type="GO" id="GO:0016055">
    <property type="term" value="P:Wnt signaling pathway"/>
    <property type="evidence" value="ECO:0007669"/>
    <property type="project" value="UniProtKB-KW"/>
</dbReference>
<dbReference type="EC" id="2.3.1.250" evidence="9"/>
<dbReference type="OrthoDB" id="5968863at2759"/>
<protein>
    <recommendedName>
        <fullName evidence="10">Protein-serine O-palmitoleoyltransferase porcupine</fullName>
        <ecNumber evidence="9">2.3.1.250</ecNumber>
    </recommendedName>
</protein>
<dbReference type="EMBL" id="LR899654">
    <property type="protein sequence ID" value="CAD7241458.1"/>
    <property type="molecule type" value="Genomic_DNA"/>
</dbReference>
<keyword evidence="7" id="KW-0012">Acyltransferase</keyword>
<feature type="transmembrane region" description="Helical" evidence="12">
    <location>
        <begin position="408"/>
        <end position="430"/>
    </location>
</feature>
<dbReference type="Pfam" id="PF03062">
    <property type="entry name" value="MBOAT"/>
    <property type="match status" value="1"/>
</dbReference>
<dbReference type="GO" id="GO:0016020">
    <property type="term" value="C:membrane"/>
    <property type="evidence" value="ECO:0007669"/>
    <property type="project" value="UniProtKB-SubCell"/>
</dbReference>
<keyword evidence="4 12" id="KW-0812">Transmembrane</keyword>
<keyword evidence="14" id="KW-1185">Reference proteome</keyword>
<dbReference type="PANTHER" id="PTHR13906">
    <property type="entry name" value="PORCUPINE"/>
    <property type="match status" value="1"/>
</dbReference>
<organism evidence="13">
    <name type="scientific">Darwinula stevensoni</name>
    <dbReference type="NCBI Taxonomy" id="69355"/>
    <lineage>
        <taxon>Eukaryota</taxon>
        <taxon>Metazoa</taxon>
        <taxon>Ecdysozoa</taxon>
        <taxon>Arthropoda</taxon>
        <taxon>Crustacea</taxon>
        <taxon>Oligostraca</taxon>
        <taxon>Ostracoda</taxon>
        <taxon>Podocopa</taxon>
        <taxon>Podocopida</taxon>
        <taxon>Darwinulocopina</taxon>
        <taxon>Darwinuloidea</taxon>
        <taxon>Darwinulidae</taxon>
        <taxon>Darwinula</taxon>
    </lineage>
</organism>
<keyword evidence="6 12" id="KW-0472">Membrane</keyword>
<comment type="subcellular location">
    <subcellularLocation>
        <location evidence="1">Membrane</location>
        <topology evidence="1">Multi-pass membrane protein</topology>
    </subcellularLocation>
</comment>
<dbReference type="PANTHER" id="PTHR13906:SF12">
    <property type="entry name" value="PROTEIN-SERINE O-PALMITOLEOYLTRANSFERASE PORCUPINE"/>
    <property type="match status" value="1"/>
</dbReference>
<dbReference type="InterPro" id="IPR004299">
    <property type="entry name" value="MBOAT_fam"/>
</dbReference>
<proteinExistence type="inferred from homology"/>
<dbReference type="GO" id="GO:0030258">
    <property type="term" value="P:lipid modification"/>
    <property type="evidence" value="ECO:0007669"/>
    <property type="project" value="TreeGrafter"/>
</dbReference>
<evidence type="ECO:0000256" key="7">
    <source>
        <dbReference type="ARBA" id="ARBA00023315"/>
    </source>
</evidence>
<dbReference type="GO" id="GO:0061355">
    <property type="term" value="P:Wnt protein secretion"/>
    <property type="evidence" value="ECO:0007669"/>
    <property type="project" value="TreeGrafter"/>
</dbReference>
<evidence type="ECO:0000256" key="11">
    <source>
        <dbReference type="ARBA" id="ARBA00047978"/>
    </source>
</evidence>
<keyword evidence="3" id="KW-0879">Wnt signaling pathway</keyword>
<keyword evidence="2" id="KW-0808">Transferase</keyword>
<evidence type="ECO:0000256" key="8">
    <source>
        <dbReference type="ARBA" id="ARBA00038269"/>
    </source>
</evidence>
<evidence type="ECO:0000256" key="9">
    <source>
        <dbReference type="ARBA" id="ARBA00038867"/>
    </source>
</evidence>
<evidence type="ECO:0000256" key="3">
    <source>
        <dbReference type="ARBA" id="ARBA00022687"/>
    </source>
</evidence>
<feature type="transmembrane region" description="Helical" evidence="12">
    <location>
        <begin position="103"/>
        <end position="121"/>
    </location>
</feature>
<feature type="transmembrane region" description="Helical" evidence="12">
    <location>
        <begin position="227"/>
        <end position="252"/>
    </location>
</feature>